<dbReference type="EMBL" id="BOMP01000084">
    <property type="protein sequence ID" value="GIE42069.1"/>
    <property type="molecule type" value="Genomic_DNA"/>
</dbReference>
<dbReference type="RefSeq" id="WP_188125434.1">
    <property type="nucleotide sequence ID" value="NZ_BOMP01000084.1"/>
</dbReference>
<protein>
    <submittedName>
        <fullName evidence="2">Uncharacterized protein</fullName>
    </submittedName>
</protein>
<evidence type="ECO:0000313" key="2">
    <source>
        <dbReference type="EMBL" id="MBB4753778.1"/>
    </source>
</evidence>
<evidence type="ECO:0000313" key="1">
    <source>
        <dbReference type="EMBL" id="GIE42069.1"/>
    </source>
</evidence>
<dbReference type="SUPFAM" id="SSF52540">
    <property type="entry name" value="P-loop containing nucleoside triphosphate hydrolases"/>
    <property type="match status" value="1"/>
</dbReference>
<dbReference type="InterPro" id="IPR027417">
    <property type="entry name" value="P-loop_NTPase"/>
</dbReference>
<dbReference type="EMBL" id="JACHNC010000001">
    <property type="protein sequence ID" value="MBB4753778.1"/>
    <property type="molecule type" value="Genomic_DNA"/>
</dbReference>
<proteinExistence type="predicted"/>
<name>A0A7W7HNH1_9ACTN</name>
<reference evidence="2 3" key="1">
    <citation type="submission" date="2020-08" db="EMBL/GenBank/DDBJ databases">
        <title>Sequencing the genomes of 1000 actinobacteria strains.</title>
        <authorList>
            <person name="Klenk H.-P."/>
        </authorList>
    </citation>
    <scope>NUCLEOTIDE SEQUENCE [LARGE SCALE GENOMIC DNA]</scope>
    <source>
        <strain evidence="2 3">DSM 43150</strain>
    </source>
</reference>
<dbReference type="Proteomes" id="UP000590511">
    <property type="component" value="Unassembled WGS sequence"/>
</dbReference>
<accession>A0A7W7HNH1</accession>
<gene>
    <name evidence="1" type="ORF">Alo02nite_49670</name>
    <name evidence="2" type="ORF">BJ964_007939</name>
</gene>
<keyword evidence="4" id="KW-1185">Reference proteome</keyword>
<sequence>MTAAAHDPALWLALAPSWTGESALATGFPAADPGDEQDYFDRLGELVHHWEQRGVAQRNGTLKPDQLWLTEFWHTTAQRRAVLEAAVSMLGGPALAAEARLIAGRLQALDLDVPLDPVMRNWIDLAITDGAGHPERRFLDRVRELCRSYHVSEAQAHITAAEIFEPVARPAFGEAVEAARRLVRLANRRAHDRHSLREYQPRSAWTAELRTLLNGDGREWAMHLIGTGGTGKTSFVRYVASGDFAEHTGLPQITVGRVDFDLLSPEYPARRPAHLLTEFAHELASEVRTGAAEEARAEFYRLAYVADEATGPAGVVATADALRAFVRFLTELSGRVLLILDTCEELSRADPAGAPDAAVAATFEVLAAVHRGLPSVRVLLCGRRPMEPGSGVSMRTVRARGFNEEEATRYLTRPDDGVVMPASLVEAILTLSPEHAEPPDRSGRRFSPFDVRLYRQWWASEKDITDEQLRLSGRSAYVQERIVGRLTQRWSVGALPAVALLGTFDGRTLESVIRDQSDVEAVIAEFARQDWIDARPDPAGEGQVLEVHASMLPLLRVWAHGLAEEKLATVRRNLAVALGAQLETRPLEQLSVANVVSAIRLAAPVVAVRLWERLEARMGTAGDWAWMSRLCPRVLGALAEAKIPEGRRRDGEPEGTEPPDDLLLAAVRATAVAVAARSGAAFDRAGEWRAVLRLVGDRTGWAAERLRLRARLGVLAATAREAMAAPDAVAETTTLIRDTLEHERRLTGGVVAVIEAIAEVTEAGPRLEPIAAAVHDWLPVDTDPVTTICARLAVYRLTQGGPEHPLDVRDLDRAAREAPVGVDPWPDWIAPPSVLIRLNLHLAARAYLSGAPLRELPLQQWERDAEARSATVDSDRLLSVCLHLRLGHGTVARDHLDRLRPLAGPTDRAVPRLRVHRLIPPLFQSLGYAYLVLGDIGSAQRMLDSALGRAHEQGDEEATRSAAAGLLWLSRRMRRTLPAGLPEQAAPDLAGREWAARALTDGTPPPPGSARESIVRWHHHWQALSVDPRTATVTLPPLPEQPGPVGPGLRELLVADLREAAAGGAGADAEQTLARVRVLPTAEPDDPVAAAPLDAMHLELAVATPAKLDRFREANPAHPPLFVAVAALELGEQRALRDPVGAKPLLNLAAGLSESRSPVLAFQAATLAALAHVHGGADHSDLTTRSLVLGLNIAYTRMREHLGGELPEWAALTGAPPDPDHPWFGWLIRLRVAITALAGRSGHGPPTAPAVRSVELYPTRFGAVAETVADRGGAKFVVPRLDGSDRLRLSLVAMQARFRRIPRLTVQVLPRPRKLVLSTGRERWRGAAGMGPFGAVRMGAGDAVPDLSASMRAMAGENPPRLWRLVLQLGDQVRFWEAEITERLGLPDDAVMPRWYRAWPLGVAAVPAAPSEGRPDGPPVRVLEGGVGRNHSEVRFVDQVTRQIMTPADMARLNACAIVLRTTTPVGEEPANVRDIDALRLAVRCMAAGVRNLLLLPQPSPEVADRIADRAADLNDRPGRPRAMDLMALADSARDSTEPSRGQVVLFLRGEPDDGTG</sequence>
<evidence type="ECO:0000313" key="4">
    <source>
        <dbReference type="Proteomes" id="UP000631312"/>
    </source>
</evidence>
<dbReference type="Proteomes" id="UP000631312">
    <property type="component" value="Unassembled WGS sequence"/>
</dbReference>
<evidence type="ECO:0000313" key="3">
    <source>
        <dbReference type="Proteomes" id="UP000590511"/>
    </source>
</evidence>
<reference evidence="1 4" key="2">
    <citation type="submission" date="2021-01" db="EMBL/GenBank/DDBJ databases">
        <title>Whole genome shotgun sequence of Actinoplanes lobatus NBRC 12513.</title>
        <authorList>
            <person name="Komaki H."/>
            <person name="Tamura T."/>
        </authorList>
    </citation>
    <scope>NUCLEOTIDE SEQUENCE [LARGE SCALE GENOMIC DNA]</scope>
    <source>
        <strain evidence="1 4">NBRC 12513</strain>
    </source>
</reference>
<comment type="caution">
    <text evidence="2">The sequence shown here is derived from an EMBL/GenBank/DDBJ whole genome shotgun (WGS) entry which is preliminary data.</text>
</comment>
<organism evidence="2 3">
    <name type="scientific">Actinoplanes lobatus</name>
    <dbReference type="NCBI Taxonomy" id="113568"/>
    <lineage>
        <taxon>Bacteria</taxon>
        <taxon>Bacillati</taxon>
        <taxon>Actinomycetota</taxon>
        <taxon>Actinomycetes</taxon>
        <taxon>Micromonosporales</taxon>
        <taxon>Micromonosporaceae</taxon>
        <taxon>Actinoplanes</taxon>
    </lineage>
</organism>